<keyword evidence="2" id="KW-1185">Reference proteome</keyword>
<dbReference type="RefSeq" id="WP_158866000.1">
    <property type="nucleotide sequence ID" value="NZ_CP046401.1"/>
</dbReference>
<evidence type="ECO:0000313" key="1">
    <source>
        <dbReference type="EMBL" id="QGY44167.1"/>
    </source>
</evidence>
<evidence type="ECO:0000313" key="2">
    <source>
        <dbReference type="Proteomes" id="UP000428260"/>
    </source>
</evidence>
<protein>
    <submittedName>
        <fullName evidence="1">Uncharacterized protein</fullName>
    </submittedName>
</protein>
<sequence>MKNTAQEYIENPNENKLRRELQKQGYLLNKSKVKNINTDNLGGFLIVDTSTNAVVAGSRYELNKHDVYRFIFE</sequence>
<organism evidence="1 2">
    <name type="scientific">Maribellus comscasis</name>
    <dbReference type="NCBI Taxonomy" id="2681766"/>
    <lineage>
        <taxon>Bacteria</taxon>
        <taxon>Pseudomonadati</taxon>
        <taxon>Bacteroidota</taxon>
        <taxon>Bacteroidia</taxon>
        <taxon>Marinilabiliales</taxon>
        <taxon>Prolixibacteraceae</taxon>
        <taxon>Maribellus</taxon>
    </lineage>
</organism>
<accession>A0A6I6JVR2</accession>
<dbReference type="KEGG" id="mcos:GM418_11000"/>
<proteinExistence type="predicted"/>
<dbReference type="AlphaFoldDB" id="A0A6I6JVR2"/>
<reference evidence="1 2" key="1">
    <citation type="submission" date="2019-11" db="EMBL/GenBank/DDBJ databases">
        <authorList>
            <person name="Zheng R.K."/>
            <person name="Sun C.M."/>
        </authorList>
    </citation>
    <scope>NUCLEOTIDE SEQUENCE [LARGE SCALE GENOMIC DNA]</scope>
    <source>
        <strain evidence="1 2">WC007</strain>
    </source>
</reference>
<gene>
    <name evidence="1" type="ORF">GM418_11000</name>
</gene>
<dbReference type="Proteomes" id="UP000428260">
    <property type="component" value="Chromosome"/>
</dbReference>
<dbReference type="EMBL" id="CP046401">
    <property type="protein sequence ID" value="QGY44167.1"/>
    <property type="molecule type" value="Genomic_DNA"/>
</dbReference>
<name>A0A6I6JVR2_9BACT</name>